<dbReference type="Proteomes" id="UP000827133">
    <property type="component" value="Unassembled WGS sequence"/>
</dbReference>
<accession>A0A9P8DAS6</accession>
<evidence type="ECO:0000313" key="2">
    <source>
        <dbReference type="Proteomes" id="UP000827133"/>
    </source>
</evidence>
<keyword evidence="2" id="KW-1185">Reference proteome</keyword>
<dbReference type="AlphaFoldDB" id="A0A9P8DAS6"/>
<proteinExistence type="predicted"/>
<evidence type="ECO:0000313" key="1">
    <source>
        <dbReference type="EMBL" id="KAG9498505.1"/>
    </source>
</evidence>
<name>A0A9P8DAS6_9HYPO</name>
<reference evidence="1" key="1">
    <citation type="journal article" date="2021" name="Mol. Plant Microbe Interact.">
        <title>Telomere to telomere genome assembly of Fusarium musae F31, causal agent of crown rot disease of banana.</title>
        <authorList>
            <person name="Degradi L."/>
            <person name="Tava V."/>
            <person name="Kunova A."/>
            <person name="Cortesi P."/>
            <person name="Saracchi M."/>
            <person name="Pasquali M."/>
        </authorList>
    </citation>
    <scope>NUCLEOTIDE SEQUENCE</scope>
    <source>
        <strain evidence="1">F31</strain>
    </source>
</reference>
<dbReference type="KEGG" id="fmu:J7337_009312"/>
<sequence>MGPSSGSRTRVVVGLDLGTTFSGISYAVLPQNLNGPVSFWWKVGGSHQPKTPTQIEVSGTPIEWFKLSILHRDDLEKDILASEKFNKSNSARERMNLTATDVTAKYLCKIWKVFLNELQKMIADAHIQITMTVPVLWPDYARKAIYDALHQANIINSNVELAPKFLAEPEAAALAIFSAAYYHVDGTPFSKVQPGQVVIVCDCGGGTTVSFPSPYLSFIAWCSSPFKDTAVYGIRSINPLRVEEALKGRRIFAGACILDDRFMKLLKEKIAQVISPRVFQTLKDEDFARIAYTHWDNDVKKSFNNNFQTKRIELPFHWVGSQHRRMPVGQSVHVEFNHNEIASIFNPIVENITTLIENEIRNIPTHLSKDVSYLIMAGGFSQNLYLRHQISQTVNRVSPDTDTVDYPNGQGWNAVSMGAVIHALQAQAIQQPVLVTSRIVRASWGVRERGGHSIFWLVVENESLDAAQPNLRPVPAEALSTDGHTGGDNFSIRVYRRQIQNEAPRVQEVCILRWRTVDVELDSDMKPVLKAALQIEFKWDGAAMDFSLFYGGVQQSSMEVKHPWDA</sequence>
<dbReference type="RefSeq" id="XP_044677505.1">
    <property type="nucleotide sequence ID" value="XM_044826911.1"/>
</dbReference>
<dbReference type="Gene3D" id="3.30.420.40">
    <property type="match status" value="1"/>
</dbReference>
<dbReference type="PANTHER" id="PTHR14187:SF5">
    <property type="entry name" value="HEAT SHOCK 70 KDA PROTEIN 12A"/>
    <property type="match status" value="1"/>
</dbReference>
<protein>
    <recommendedName>
        <fullName evidence="3">Actin-like ATPase domain-containing protein</fullName>
    </recommendedName>
</protein>
<dbReference type="PANTHER" id="PTHR14187">
    <property type="entry name" value="ALPHA KINASE/ELONGATION FACTOR 2 KINASE"/>
    <property type="match status" value="1"/>
</dbReference>
<dbReference type="GeneID" id="68317168"/>
<evidence type="ECO:0008006" key="3">
    <source>
        <dbReference type="Google" id="ProtNLM"/>
    </source>
</evidence>
<organism evidence="1 2">
    <name type="scientific">Fusarium musae</name>
    <dbReference type="NCBI Taxonomy" id="1042133"/>
    <lineage>
        <taxon>Eukaryota</taxon>
        <taxon>Fungi</taxon>
        <taxon>Dikarya</taxon>
        <taxon>Ascomycota</taxon>
        <taxon>Pezizomycotina</taxon>
        <taxon>Sordariomycetes</taxon>
        <taxon>Hypocreomycetidae</taxon>
        <taxon>Hypocreales</taxon>
        <taxon>Nectriaceae</taxon>
        <taxon>Fusarium</taxon>
    </lineage>
</organism>
<gene>
    <name evidence="1" type="ORF">J7337_009312</name>
</gene>
<dbReference type="CDD" id="cd10170">
    <property type="entry name" value="ASKHA_NBD_HSP70"/>
    <property type="match status" value="1"/>
</dbReference>
<dbReference type="SUPFAM" id="SSF53067">
    <property type="entry name" value="Actin-like ATPase domain"/>
    <property type="match status" value="2"/>
</dbReference>
<comment type="caution">
    <text evidence="1">The sequence shown here is derived from an EMBL/GenBank/DDBJ whole genome shotgun (WGS) entry which is preliminary data.</text>
</comment>
<dbReference type="InterPro" id="IPR043129">
    <property type="entry name" value="ATPase_NBD"/>
</dbReference>
<dbReference type="EMBL" id="JAHBCI010000007">
    <property type="protein sequence ID" value="KAG9498505.1"/>
    <property type="molecule type" value="Genomic_DNA"/>
</dbReference>